<accession>A0A317T2A9</accession>
<feature type="compositionally biased region" description="Basic residues" evidence="1">
    <location>
        <begin position="61"/>
        <end position="74"/>
    </location>
</feature>
<evidence type="ECO:0000256" key="1">
    <source>
        <dbReference type="SAM" id="MobiDB-lite"/>
    </source>
</evidence>
<dbReference type="AlphaFoldDB" id="A0A317T2A9"/>
<reference evidence="2 3" key="1">
    <citation type="submission" date="2018-03" db="EMBL/GenBank/DDBJ databases">
        <title>Genomes of Pezizomycetes fungi and the evolution of truffles.</title>
        <authorList>
            <person name="Murat C."/>
            <person name="Payen T."/>
            <person name="Noel B."/>
            <person name="Kuo A."/>
            <person name="Martin F.M."/>
        </authorList>
    </citation>
    <scope>NUCLEOTIDE SEQUENCE [LARGE SCALE GENOMIC DNA]</scope>
    <source>
        <strain evidence="2">091103-1</strain>
    </source>
</reference>
<dbReference type="OrthoDB" id="10508042at2759"/>
<feature type="compositionally biased region" description="Basic and acidic residues" evidence="1">
    <location>
        <begin position="103"/>
        <end position="112"/>
    </location>
</feature>
<dbReference type="EMBL" id="PYWC01000001">
    <property type="protein sequence ID" value="PWW80889.1"/>
    <property type="molecule type" value="Genomic_DNA"/>
</dbReference>
<organism evidence="2 3">
    <name type="scientific">Tuber magnatum</name>
    <name type="common">white Piedmont truffle</name>
    <dbReference type="NCBI Taxonomy" id="42249"/>
    <lineage>
        <taxon>Eukaryota</taxon>
        <taxon>Fungi</taxon>
        <taxon>Dikarya</taxon>
        <taxon>Ascomycota</taxon>
        <taxon>Pezizomycotina</taxon>
        <taxon>Pezizomycetes</taxon>
        <taxon>Pezizales</taxon>
        <taxon>Tuberaceae</taxon>
        <taxon>Tuber</taxon>
    </lineage>
</organism>
<name>A0A317T2A9_9PEZI</name>
<proteinExistence type="predicted"/>
<feature type="compositionally biased region" description="Basic residues" evidence="1">
    <location>
        <begin position="89"/>
        <end position="102"/>
    </location>
</feature>
<evidence type="ECO:0000313" key="2">
    <source>
        <dbReference type="EMBL" id="PWW80889.1"/>
    </source>
</evidence>
<sequence>MESPKEPKEILAITHQYPKSSPSPGNPHGHGGIPSRTTTNSKASKTPRKDRAKHYAPYPSPHRRAPAKVKASKIPRKDRAQNYTPSPTPHKKKSAGMKASKTPRRDRAKHYEPYPTPHKQTPTRSKFSRSKIQVGGRSRGFQDKASPAVEAIHIESEKEERAYDGDDEDGWNFLDGDSSSMRRRIKRFYWRGRVFLGRKLDRVGKFLGEY</sequence>
<feature type="compositionally biased region" description="Basic residues" evidence="1">
    <location>
        <begin position="45"/>
        <end position="54"/>
    </location>
</feature>
<gene>
    <name evidence="2" type="ORF">C7212DRAFT_361370</name>
</gene>
<feature type="region of interest" description="Disordered" evidence="1">
    <location>
        <begin position="1"/>
        <end position="176"/>
    </location>
</feature>
<evidence type="ECO:0000313" key="3">
    <source>
        <dbReference type="Proteomes" id="UP000246991"/>
    </source>
</evidence>
<feature type="compositionally biased region" description="Basic and acidic residues" evidence="1">
    <location>
        <begin position="152"/>
        <end position="164"/>
    </location>
</feature>
<keyword evidence="3" id="KW-1185">Reference proteome</keyword>
<protein>
    <submittedName>
        <fullName evidence="2">Uncharacterized protein</fullName>
    </submittedName>
</protein>
<comment type="caution">
    <text evidence="2">The sequence shown here is derived from an EMBL/GenBank/DDBJ whole genome shotgun (WGS) entry which is preliminary data.</text>
</comment>
<dbReference type="Proteomes" id="UP000246991">
    <property type="component" value="Unassembled WGS sequence"/>
</dbReference>